<protein>
    <submittedName>
        <fullName evidence="1">Uncharacterized protein</fullName>
    </submittedName>
</protein>
<dbReference type="OrthoDB" id="398585at2"/>
<dbReference type="HOGENOM" id="CLU_1376820_0_0_14"/>
<dbReference type="EMBL" id="CP001991">
    <property type="protein sequence ID" value="ADE19977.1"/>
    <property type="molecule type" value="Genomic_DNA"/>
</dbReference>
<evidence type="ECO:0000313" key="2">
    <source>
        <dbReference type="Proteomes" id="UP000001845"/>
    </source>
</evidence>
<organism evidence="1 2">
    <name type="scientific">Mycoplasma crocodyli (strain ATCC 51981 / MP145)</name>
    <dbReference type="NCBI Taxonomy" id="512564"/>
    <lineage>
        <taxon>Bacteria</taxon>
        <taxon>Bacillati</taxon>
        <taxon>Mycoplasmatota</taxon>
        <taxon>Mollicutes</taxon>
        <taxon>Mycoplasmataceae</taxon>
        <taxon>Mycoplasma</taxon>
    </lineage>
</organism>
<dbReference type="Proteomes" id="UP000001845">
    <property type="component" value="Chromosome"/>
</dbReference>
<sequence>MLKRDIKNMNDEVVQYFNLTFYKNISDQKLLMIYIRKFEQVISYWTRVKFNYLYCDEAKADDVRQVIYANLIKTVDNFDSKLGIPFENYFFNSLKYQILNEYNKTNTSQYKFENSLTWYAEDTIENISVTSGEDDRTLLELLSKYDTCNFINKLSKSEINTLKNINVNKNKMFFSSFRINSILSDIKNKYSAFYTQKN</sequence>
<dbReference type="GO" id="GO:0003700">
    <property type="term" value="F:DNA-binding transcription factor activity"/>
    <property type="evidence" value="ECO:0007669"/>
    <property type="project" value="InterPro"/>
</dbReference>
<keyword evidence="2" id="KW-1185">Reference proteome</keyword>
<dbReference type="AlphaFoldDB" id="D5E621"/>
<dbReference type="KEGG" id="mcd:MCRO_0597"/>
<proteinExistence type="predicted"/>
<dbReference type="STRING" id="512564.MCRO_0597"/>
<dbReference type="GO" id="GO:0006352">
    <property type="term" value="P:DNA-templated transcription initiation"/>
    <property type="evidence" value="ECO:0007669"/>
    <property type="project" value="InterPro"/>
</dbReference>
<evidence type="ECO:0000313" key="1">
    <source>
        <dbReference type="EMBL" id="ADE19977.1"/>
    </source>
</evidence>
<dbReference type="RefSeq" id="WP_013054753.1">
    <property type="nucleotide sequence ID" value="NC_014014.1"/>
</dbReference>
<dbReference type="eggNOG" id="ENOG5031ZBU">
    <property type="taxonomic scope" value="Bacteria"/>
</dbReference>
<name>D5E621_MYCCM</name>
<reference evidence="1 2" key="3">
    <citation type="journal article" date="2011" name="J. Bacteriol.">
        <title>Genome sequences of Mycoplasma alligatoris A21JP2T and Mycoplasma crocodyli MP145T.</title>
        <authorList>
            <person name="Brown D.R."/>
            <person name="Farmerie W.G."/>
            <person name="May M."/>
            <person name="Benders G.A."/>
            <person name="Durkin A.S."/>
            <person name="Hlavinka K."/>
            <person name="Hostetler J."/>
            <person name="Jackson J."/>
            <person name="Johnson J."/>
            <person name="Miller R.H."/>
            <person name="Paralanov V."/>
            <person name="Radune D."/>
            <person name="Szczypinski B."/>
            <person name="Glass J.I."/>
        </authorList>
    </citation>
    <scope>NUCLEOTIDE SEQUENCE [LARGE SCALE GENOMIC DNA]</scope>
    <source>
        <strain evidence="2">ATCC 51981 / MP145</strain>
    </source>
</reference>
<accession>D5E621</accession>
<dbReference type="InterPro" id="IPR013325">
    <property type="entry name" value="RNA_pol_sigma_r2"/>
</dbReference>
<dbReference type="SUPFAM" id="SSF88946">
    <property type="entry name" value="Sigma2 domain of RNA polymerase sigma factors"/>
    <property type="match status" value="1"/>
</dbReference>
<reference evidence="2" key="1">
    <citation type="submission" date="2010-03" db="EMBL/GenBank/DDBJ databases">
        <title>The complete genome of Mycoplasma crocodyli MP145.</title>
        <authorList>
            <person name="Glass J.I."/>
            <person name="Durkin A.S."/>
            <person name="Hostetler J."/>
            <person name="Jackson J."/>
            <person name="Johnson J."/>
            <person name="May M.A."/>
            <person name="Paralanov V."/>
            <person name="Radune D."/>
            <person name="Szczypinski B."/>
            <person name="Brown D.R."/>
        </authorList>
    </citation>
    <scope>NUCLEOTIDE SEQUENCE [LARGE SCALE GENOMIC DNA]</scope>
    <source>
        <strain evidence="2">ATCC 51981 / MP145</strain>
    </source>
</reference>
<reference key="2">
    <citation type="submission" date="2010-03" db="EMBL/GenBank/DDBJ databases">
        <authorList>
            <person name="Ma Z."/>
            <person name="Wang X."/>
            <person name="Liu H."/>
        </authorList>
    </citation>
    <scope>NUCLEOTIDE SEQUENCE</scope>
    <source>
        <strain>MP145</strain>
    </source>
</reference>
<gene>
    <name evidence="1" type="ordered locus">MCRO_0597</name>
</gene>